<protein>
    <submittedName>
        <fullName evidence="1">Uncharacterized protein</fullName>
    </submittedName>
</protein>
<evidence type="ECO:0000313" key="2">
    <source>
        <dbReference type="Proteomes" id="UP000799440"/>
    </source>
</evidence>
<dbReference type="Proteomes" id="UP000799440">
    <property type="component" value="Unassembled WGS sequence"/>
</dbReference>
<organism evidence="1 2">
    <name type="scientific">Sporormia fimetaria CBS 119925</name>
    <dbReference type="NCBI Taxonomy" id="1340428"/>
    <lineage>
        <taxon>Eukaryota</taxon>
        <taxon>Fungi</taxon>
        <taxon>Dikarya</taxon>
        <taxon>Ascomycota</taxon>
        <taxon>Pezizomycotina</taxon>
        <taxon>Dothideomycetes</taxon>
        <taxon>Pleosporomycetidae</taxon>
        <taxon>Pleosporales</taxon>
        <taxon>Sporormiaceae</taxon>
        <taxon>Sporormia</taxon>
    </lineage>
</organism>
<evidence type="ECO:0000313" key="1">
    <source>
        <dbReference type="EMBL" id="KAF2743394.1"/>
    </source>
</evidence>
<gene>
    <name evidence="1" type="ORF">M011DRAFT_471342</name>
</gene>
<name>A0A6A6V0Y5_9PLEO</name>
<feature type="non-terminal residue" evidence="1">
    <location>
        <position position="164"/>
    </location>
</feature>
<reference evidence="1" key="1">
    <citation type="journal article" date="2020" name="Stud. Mycol.">
        <title>101 Dothideomycetes genomes: a test case for predicting lifestyles and emergence of pathogens.</title>
        <authorList>
            <person name="Haridas S."/>
            <person name="Albert R."/>
            <person name="Binder M."/>
            <person name="Bloem J."/>
            <person name="Labutti K."/>
            <person name="Salamov A."/>
            <person name="Andreopoulos B."/>
            <person name="Baker S."/>
            <person name="Barry K."/>
            <person name="Bills G."/>
            <person name="Bluhm B."/>
            <person name="Cannon C."/>
            <person name="Castanera R."/>
            <person name="Culley D."/>
            <person name="Daum C."/>
            <person name="Ezra D."/>
            <person name="Gonzalez J."/>
            <person name="Henrissat B."/>
            <person name="Kuo A."/>
            <person name="Liang C."/>
            <person name="Lipzen A."/>
            <person name="Lutzoni F."/>
            <person name="Magnuson J."/>
            <person name="Mondo S."/>
            <person name="Nolan M."/>
            <person name="Ohm R."/>
            <person name="Pangilinan J."/>
            <person name="Park H.-J."/>
            <person name="Ramirez L."/>
            <person name="Alfaro M."/>
            <person name="Sun H."/>
            <person name="Tritt A."/>
            <person name="Yoshinaga Y."/>
            <person name="Zwiers L.-H."/>
            <person name="Turgeon B."/>
            <person name="Goodwin S."/>
            <person name="Spatafora J."/>
            <person name="Crous P."/>
            <person name="Grigoriev I."/>
        </authorList>
    </citation>
    <scope>NUCLEOTIDE SEQUENCE</scope>
    <source>
        <strain evidence="1">CBS 119925</strain>
    </source>
</reference>
<dbReference type="AlphaFoldDB" id="A0A6A6V0Y5"/>
<proteinExistence type="predicted"/>
<sequence>MPLNTIHQFAIASAHEHFRPNTDNSVSRRSAFRYSSAASSPSSPQSFSHSISLSFFPPFSSLLSSPSASSFPFTVFFPVFSRSTGHPLPLLQPPKLNPASTSPQAPSISYPPSGRDESCAHISWSPAVSCIDRPSAPSHALSNTRCHGTYHPRNSCIYCAGKSD</sequence>
<dbReference type="EMBL" id="MU006597">
    <property type="protein sequence ID" value="KAF2743394.1"/>
    <property type="molecule type" value="Genomic_DNA"/>
</dbReference>
<keyword evidence="2" id="KW-1185">Reference proteome</keyword>
<accession>A0A6A6V0Y5</accession>